<sequence>MELSPEIIEECKRNAMGLVLSEWGELTYEEVIERLEDTGAEYVDDENILVWEAMENYWADFLCEQIESNYSMLVAFAKFVKEN</sequence>
<proteinExistence type="predicted"/>
<organism evidence="1">
    <name type="scientific">uncultured Caudovirales phage</name>
    <dbReference type="NCBI Taxonomy" id="2100421"/>
    <lineage>
        <taxon>Viruses</taxon>
        <taxon>Duplodnaviria</taxon>
        <taxon>Heunggongvirae</taxon>
        <taxon>Uroviricota</taxon>
        <taxon>Caudoviricetes</taxon>
        <taxon>Peduoviridae</taxon>
        <taxon>Maltschvirus</taxon>
        <taxon>Maltschvirus maltsch</taxon>
    </lineage>
</organism>
<evidence type="ECO:0000313" key="2">
    <source>
        <dbReference type="EMBL" id="CAB4147611.1"/>
    </source>
</evidence>
<gene>
    <name evidence="1" type="ORF">UFOVP325_41</name>
    <name evidence="2" type="ORF">UFOVP430_36</name>
</gene>
<accession>A0A6J5LWX7</accession>
<reference evidence="1" key="1">
    <citation type="submission" date="2020-04" db="EMBL/GenBank/DDBJ databases">
        <authorList>
            <person name="Chiriac C."/>
            <person name="Salcher M."/>
            <person name="Ghai R."/>
            <person name="Kavagutti S V."/>
        </authorList>
    </citation>
    <scope>NUCLEOTIDE SEQUENCE</scope>
</reference>
<dbReference type="EMBL" id="LR796338">
    <property type="protein sequence ID" value="CAB4137466.1"/>
    <property type="molecule type" value="Genomic_DNA"/>
</dbReference>
<name>A0A6J5LWX7_9CAUD</name>
<protein>
    <submittedName>
        <fullName evidence="1">Uncharacterized protein</fullName>
    </submittedName>
</protein>
<dbReference type="EMBL" id="LR796481">
    <property type="protein sequence ID" value="CAB4147611.1"/>
    <property type="molecule type" value="Genomic_DNA"/>
</dbReference>
<evidence type="ECO:0000313" key="1">
    <source>
        <dbReference type="EMBL" id="CAB4137466.1"/>
    </source>
</evidence>